<protein>
    <submittedName>
        <fullName evidence="1">Uncharacterized protein</fullName>
    </submittedName>
</protein>
<sequence>MRILRQPIAGLHENYQRFLNTLRTGLHAIASPSRVPTTLYSLYRALIPSKHTTLLIVSQLFAMRSLYPKSFIRSIPRPEHWDRRPLPNLFHGALNQEQEIEKLERWYKELKSYQKLDLRKRLRSLTFRDFWSAYYELMASRIAKEVGSTSIQHSPLLGSRRPDFIVQFPDGNKQVWEVATAYQRIERENDDDKSHELASWLNQNFEHQWGVLVDAERFNSGGLSINGARPIVQAWLDKLDNGGPRDVAIGPPLISCHLTLTASQRHDIRRPIVEGLAGQGGNITATDQVRNTLRKKVKKYKAVQKQELPLIIFLFEGDRLHISRESLQRALWGEWQSRMNRNTGESSWVLAPGGLFMPDQQNTPQNTRLSAVVYGQRRWHNSALHAALFVYHHPMARHPLPDSYFAGLPQSYVTLSDFEFKAQWSHSPKGETNLLRLG</sequence>
<dbReference type="AlphaFoldDB" id="A0A0S4LVD6"/>
<evidence type="ECO:0000313" key="1">
    <source>
        <dbReference type="EMBL" id="CUS39798.1"/>
    </source>
</evidence>
<organism evidence="1 2">
    <name type="scientific">Candidatus Nitrospira nitrosa</name>
    <dbReference type="NCBI Taxonomy" id="1742972"/>
    <lineage>
        <taxon>Bacteria</taxon>
        <taxon>Pseudomonadati</taxon>
        <taxon>Nitrospirota</taxon>
        <taxon>Nitrospiria</taxon>
        <taxon>Nitrospirales</taxon>
        <taxon>Nitrospiraceae</taxon>
        <taxon>Nitrospira</taxon>
    </lineage>
</organism>
<evidence type="ECO:0000313" key="2">
    <source>
        <dbReference type="Proteomes" id="UP000199032"/>
    </source>
</evidence>
<dbReference type="EMBL" id="CZQA01000015">
    <property type="protein sequence ID" value="CUS39798.1"/>
    <property type="molecule type" value="Genomic_DNA"/>
</dbReference>
<proteinExistence type="predicted"/>
<accession>A0A0S4LVD6</accession>
<name>A0A0S4LVD6_9BACT</name>
<gene>
    <name evidence="1" type="ORF">COMA1_90063</name>
</gene>
<dbReference type="STRING" id="1742972.COMA1_90063"/>
<reference evidence="1 2" key="1">
    <citation type="submission" date="2015-10" db="EMBL/GenBank/DDBJ databases">
        <authorList>
            <person name="Gilbert D.G."/>
        </authorList>
    </citation>
    <scope>NUCLEOTIDE SEQUENCE [LARGE SCALE GENOMIC DNA]</scope>
    <source>
        <strain evidence="1">COMA1</strain>
    </source>
</reference>
<keyword evidence="2" id="KW-1185">Reference proteome</keyword>
<dbReference type="Proteomes" id="UP000199032">
    <property type="component" value="Unassembled WGS sequence"/>
</dbReference>